<comment type="similarity">
    <text evidence="1 5">Belongs to the aldehyde dehydrogenase family.</text>
</comment>
<dbReference type="InterPro" id="IPR016161">
    <property type="entry name" value="Ald_DH/histidinol_DH"/>
</dbReference>
<dbReference type="EMBL" id="AWSQ01000012">
    <property type="protein sequence ID" value="KFX67387.1"/>
    <property type="molecule type" value="Genomic_DNA"/>
</dbReference>
<dbReference type="InterPro" id="IPR015590">
    <property type="entry name" value="Aldehyde_DH_dom"/>
</dbReference>
<gene>
    <name evidence="7" type="ORF">TMS3_0124735</name>
</gene>
<evidence type="ECO:0000256" key="4">
    <source>
        <dbReference type="PROSITE-ProRule" id="PRU10007"/>
    </source>
</evidence>
<dbReference type="Gene3D" id="3.40.605.10">
    <property type="entry name" value="Aldehyde Dehydrogenase, Chain A, domain 1"/>
    <property type="match status" value="1"/>
</dbReference>
<accession>A0A0A1YDG3</accession>
<proteinExistence type="inferred from homology"/>
<dbReference type="CDD" id="cd07152">
    <property type="entry name" value="ALDH_BenzADH"/>
    <property type="match status" value="1"/>
</dbReference>
<evidence type="ECO:0000313" key="7">
    <source>
        <dbReference type="EMBL" id="KFX67387.1"/>
    </source>
</evidence>
<dbReference type="GO" id="GO:0016620">
    <property type="term" value="F:oxidoreductase activity, acting on the aldehyde or oxo group of donors, NAD or NADP as acceptor"/>
    <property type="evidence" value="ECO:0007669"/>
    <property type="project" value="InterPro"/>
</dbReference>
<dbReference type="eggNOG" id="COG1012">
    <property type="taxonomic scope" value="Bacteria"/>
</dbReference>
<feature type="active site" evidence="4">
    <location>
        <position position="255"/>
    </location>
</feature>
<dbReference type="SUPFAM" id="SSF53720">
    <property type="entry name" value="ALDH-like"/>
    <property type="match status" value="1"/>
</dbReference>
<dbReference type="Gene3D" id="3.40.309.10">
    <property type="entry name" value="Aldehyde Dehydrogenase, Chain A, domain 2"/>
    <property type="match status" value="1"/>
</dbReference>
<keyword evidence="3" id="KW-0520">NAD</keyword>
<feature type="domain" description="Aldehyde dehydrogenase" evidence="6">
    <location>
        <begin position="20"/>
        <end position="477"/>
    </location>
</feature>
<dbReference type="STRING" id="1395571.TMS3_0124735"/>
<dbReference type="PROSITE" id="PS00070">
    <property type="entry name" value="ALDEHYDE_DEHYDR_CYS"/>
    <property type="match status" value="1"/>
</dbReference>
<organism evidence="7 8">
    <name type="scientific">Pseudomonas taeanensis MS-3</name>
    <dbReference type="NCBI Taxonomy" id="1395571"/>
    <lineage>
        <taxon>Bacteria</taxon>
        <taxon>Pseudomonadati</taxon>
        <taxon>Pseudomonadota</taxon>
        <taxon>Gammaproteobacteria</taxon>
        <taxon>Pseudomonadales</taxon>
        <taxon>Pseudomonadaceae</taxon>
        <taxon>Pseudomonas</taxon>
    </lineage>
</organism>
<sequence length="488" mass="51814">MIRETKEQPNWHGKVFSSNWVEARGGVANVVDPSNGNIIGVTGVANGEDVDAAVNAAKKAQKEWAAIPFSERAAIVRKAAEKLKEREHEFADWNVRECGAIRPKGLWEAGIAYEQMHQAAGLASLPNGTLFPSAVPGRMNLCQRVPVGVVGVIAPWNFPLFLAMRSVAPALALGNAVILKPDLQTAVTGGALIAEIFSDAGMPEGVLHVLPGGADVGESMVANSGINMISFTGSTQVGRLIGEKCGRMLKKVALELGGNNVHIVLPDADLDGAVSCAAWGTFLHQGQVCMAAGRHLVHRDVAQQYAEKLALRAKNLVVGDPNSDRVHLGPLINDKQVVRVHALVESAQRAGAKVLAGGTYQDRYYQATVIMDVKPEMEVFKSEIFGPVAPITVVDSIEEAIELANCSEYGLAASIHTRALATGLDIATRLNTGMVHINDQPINCEPHVPFGGMGASGSGGRFGGPASIDEFTQSQWISMVEKPASYPF</sequence>
<comment type="caution">
    <text evidence="7">The sequence shown here is derived from an EMBL/GenBank/DDBJ whole genome shotgun (WGS) entry which is preliminary data.</text>
</comment>
<dbReference type="InterPro" id="IPR016162">
    <property type="entry name" value="Ald_DH_N"/>
</dbReference>
<dbReference type="PANTHER" id="PTHR42986:SF1">
    <property type="entry name" value="BENZALDEHYDE DEHYDROGENASE YFMT"/>
    <property type="match status" value="1"/>
</dbReference>
<evidence type="ECO:0000256" key="5">
    <source>
        <dbReference type="RuleBase" id="RU003345"/>
    </source>
</evidence>
<dbReference type="InterPro" id="IPR016163">
    <property type="entry name" value="Ald_DH_C"/>
</dbReference>
<dbReference type="AlphaFoldDB" id="A0A0A1YDG3"/>
<evidence type="ECO:0000256" key="3">
    <source>
        <dbReference type="ARBA" id="ARBA00023027"/>
    </source>
</evidence>
<dbReference type="RefSeq" id="WP_029866607.1">
    <property type="nucleotide sequence ID" value="NZ_AWSQ01000012.1"/>
</dbReference>
<dbReference type="Pfam" id="PF00171">
    <property type="entry name" value="Aldedh"/>
    <property type="match status" value="1"/>
</dbReference>
<protein>
    <submittedName>
        <fullName evidence="7">Benzaldehyde dehydrogenase</fullName>
    </submittedName>
</protein>
<dbReference type="InterPro" id="IPR016160">
    <property type="entry name" value="Ald_DH_CS_CYS"/>
</dbReference>
<evidence type="ECO:0000313" key="8">
    <source>
        <dbReference type="Proteomes" id="UP000030063"/>
    </source>
</evidence>
<dbReference type="FunFam" id="3.40.605.10:FF:000007">
    <property type="entry name" value="NAD/NADP-dependent betaine aldehyde dehydrogenase"/>
    <property type="match status" value="1"/>
</dbReference>
<evidence type="ECO:0000256" key="1">
    <source>
        <dbReference type="ARBA" id="ARBA00009986"/>
    </source>
</evidence>
<name>A0A0A1YDG3_9PSED</name>
<dbReference type="InterPro" id="IPR029510">
    <property type="entry name" value="Ald_DH_CS_GLU"/>
</dbReference>
<dbReference type="Proteomes" id="UP000030063">
    <property type="component" value="Unassembled WGS sequence"/>
</dbReference>
<dbReference type="PROSITE" id="PS00687">
    <property type="entry name" value="ALDEHYDE_DEHYDR_GLU"/>
    <property type="match status" value="1"/>
</dbReference>
<evidence type="ECO:0000256" key="2">
    <source>
        <dbReference type="ARBA" id="ARBA00023002"/>
    </source>
</evidence>
<evidence type="ECO:0000259" key="6">
    <source>
        <dbReference type="Pfam" id="PF00171"/>
    </source>
</evidence>
<keyword evidence="2 5" id="KW-0560">Oxidoreductase</keyword>
<dbReference type="PANTHER" id="PTHR42986">
    <property type="entry name" value="BENZALDEHYDE DEHYDROGENASE YFMT"/>
    <property type="match status" value="1"/>
</dbReference>
<reference evidence="7 8" key="1">
    <citation type="journal article" date="2014" name="Genome Announc.">
        <title>Draft Genome Sequence of Petroleum Oil-Degrading Marine Bacterium Pseudomonas taeanensis Strain MS-3, Isolated from a Crude Oil-Contaminated Seashore.</title>
        <authorList>
            <person name="Lee S.Y."/>
            <person name="Kim S.H."/>
            <person name="Lee D.G."/>
            <person name="Shin S."/>
            <person name="Yun S.H."/>
            <person name="Choi C.W."/>
            <person name="Chung Y.H."/>
            <person name="Choi J.S."/>
            <person name="Kahng H.Y."/>
            <person name="Kim S.I."/>
        </authorList>
    </citation>
    <scope>NUCLEOTIDE SEQUENCE [LARGE SCALE GENOMIC DNA]</scope>
    <source>
        <strain evidence="7 8">MS-3</strain>
    </source>
</reference>
<keyword evidence="8" id="KW-1185">Reference proteome</keyword>